<gene>
    <name evidence="2" type="ORF">P8609_05420</name>
</gene>
<dbReference type="Pfam" id="PF04965">
    <property type="entry name" value="GPW_gp25"/>
    <property type="match status" value="1"/>
</dbReference>
<sequence>MIGMSAACGRPLAGSKHLAQSIATILTTPMGSRVMRRDFGSVLPELIDQPFNGATRVRMYAAVAVALMRWEPRLRLTRIQLHPGSAPGRFELELDGLRADMPSPNRRERLLVPLTFRAP</sequence>
<evidence type="ECO:0000313" key="3">
    <source>
        <dbReference type="Proteomes" id="UP001233535"/>
    </source>
</evidence>
<dbReference type="Proteomes" id="UP001233535">
    <property type="component" value="Unassembled WGS sequence"/>
</dbReference>
<comment type="caution">
    <text evidence="2">The sequence shown here is derived from an EMBL/GenBank/DDBJ whole genome shotgun (WGS) entry which is preliminary data.</text>
</comment>
<dbReference type="InterPro" id="IPR007048">
    <property type="entry name" value="IraD/Gp25-like"/>
</dbReference>
<evidence type="ECO:0000313" key="2">
    <source>
        <dbReference type="EMBL" id="MDR0182412.1"/>
    </source>
</evidence>
<organism evidence="2 3">
    <name type="scientific">Lysobacter arvi</name>
    <dbReference type="NCBI Taxonomy" id="3038776"/>
    <lineage>
        <taxon>Bacteria</taxon>
        <taxon>Pseudomonadati</taxon>
        <taxon>Pseudomonadota</taxon>
        <taxon>Gammaproteobacteria</taxon>
        <taxon>Lysobacterales</taxon>
        <taxon>Lysobacteraceae</taxon>
        <taxon>Lysobacter</taxon>
    </lineage>
</organism>
<dbReference type="RefSeq" id="WP_309261555.1">
    <property type="nucleotide sequence ID" value="NZ_JARUHG010000001.1"/>
</dbReference>
<dbReference type="EMBL" id="JARUHG010000001">
    <property type="protein sequence ID" value="MDR0182412.1"/>
    <property type="molecule type" value="Genomic_DNA"/>
</dbReference>
<feature type="domain" description="IraD/Gp25-like" evidence="1">
    <location>
        <begin position="15"/>
        <end position="95"/>
    </location>
</feature>
<dbReference type="Gene3D" id="3.10.450.40">
    <property type="match status" value="1"/>
</dbReference>
<evidence type="ECO:0000259" key="1">
    <source>
        <dbReference type="Pfam" id="PF04965"/>
    </source>
</evidence>
<dbReference type="SUPFAM" id="SSF160719">
    <property type="entry name" value="gpW/gp25-like"/>
    <property type="match status" value="1"/>
</dbReference>
<accession>A0ABU1CB70</accession>
<name>A0ABU1CB70_9GAMM</name>
<protein>
    <submittedName>
        <fullName evidence="2">GPW/gp25 family protein</fullName>
    </submittedName>
</protein>
<reference evidence="2 3" key="1">
    <citation type="submission" date="2023-04" db="EMBL/GenBank/DDBJ databases">
        <title>Lysobacter sp. strain UC isolated from soil sample.</title>
        <authorList>
            <person name="Choksket S."/>
            <person name="Harshvardhan F."/>
            <person name="Rana R."/>
            <person name="Patil P.B."/>
            <person name="Korpole S."/>
        </authorList>
    </citation>
    <scope>NUCLEOTIDE SEQUENCE [LARGE SCALE GENOMIC DNA]</scope>
    <source>
        <strain evidence="2 3">UC</strain>
    </source>
</reference>
<proteinExistence type="predicted"/>
<keyword evidence="3" id="KW-1185">Reference proteome</keyword>